<dbReference type="Pfam" id="PF05193">
    <property type="entry name" value="Peptidase_M16_C"/>
    <property type="match status" value="1"/>
</dbReference>
<dbReference type="InterPro" id="IPR011249">
    <property type="entry name" value="Metalloenz_LuxS/M16"/>
</dbReference>
<gene>
    <name evidence="4" type="ORF">ABS362_14825</name>
</gene>
<evidence type="ECO:0000256" key="1">
    <source>
        <dbReference type="SAM" id="Coils"/>
    </source>
</evidence>
<accession>A0ABV1RWN4</accession>
<protein>
    <submittedName>
        <fullName evidence="4">Pitrilysin family protein</fullName>
    </submittedName>
</protein>
<organism evidence="4 5">
    <name type="scientific">Pontibacter populi</name>
    <dbReference type="NCBI Taxonomy" id="890055"/>
    <lineage>
        <taxon>Bacteria</taxon>
        <taxon>Pseudomonadati</taxon>
        <taxon>Bacteroidota</taxon>
        <taxon>Cytophagia</taxon>
        <taxon>Cytophagales</taxon>
        <taxon>Hymenobacteraceae</taxon>
        <taxon>Pontibacter</taxon>
    </lineage>
</organism>
<evidence type="ECO:0000259" key="3">
    <source>
        <dbReference type="Pfam" id="PF05193"/>
    </source>
</evidence>
<feature type="coiled-coil region" evidence="1">
    <location>
        <begin position="325"/>
        <end position="352"/>
    </location>
</feature>
<dbReference type="EMBL" id="JBEOKT010000015">
    <property type="protein sequence ID" value="MER2998825.1"/>
    <property type="molecule type" value="Genomic_DNA"/>
</dbReference>
<evidence type="ECO:0000259" key="2">
    <source>
        <dbReference type="Pfam" id="PF00675"/>
    </source>
</evidence>
<evidence type="ECO:0000313" key="5">
    <source>
        <dbReference type="Proteomes" id="UP001476807"/>
    </source>
</evidence>
<dbReference type="Proteomes" id="UP001476807">
    <property type="component" value="Unassembled WGS sequence"/>
</dbReference>
<dbReference type="PANTHER" id="PTHR11851">
    <property type="entry name" value="METALLOPROTEASE"/>
    <property type="match status" value="1"/>
</dbReference>
<dbReference type="InterPro" id="IPR050361">
    <property type="entry name" value="MPP/UQCRC_Complex"/>
</dbReference>
<keyword evidence="5" id="KW-1185">Reference proteome</keyword>
<feature type="domain" description="Peptidase M16 N-terminal" evidence="2">
    <location>
        <begin position="36"/>
        <end position="145"/>
    </location>
</feature>
<dbReference type="Pfam" id="PF00675">
    <property type="entry name" value="Peptidase_M16"/>
    <property type="match status" value="1"/>
</dbReference>
<evidence type="ECO:0000313" key="4">
    <source>
        <dbReference type="EMBL" id="MER2998825.1"/>
    </source>
</evidence>
<dbReference type="PANTHER" id="PTHR11851:SF224">
    <property type="entry name" value="PROCESSING PROTEASE"/>
    <property type="match status" value="1"/>
</dbReference>
<keyword evidence="1" id="KW-0175">Coiled coil</keyword>
<dbReference type="RefSeq" id="WP_350413275.1">
    <property type="nucleotide sequence ID" value="NZ_JBEOKT010000015.1"/>
</dbReference>
<dbReference type="Gene3D" id="3.30.830.10">
    <property type="entry name" value="Metalloenzyme, LuxS/M16 peptidase-like"/>
    <property type="match status" value="2"/>
</dbReference>
<comment type="caution">
    <text evidence="4">The sequence shown here is derived from an EMBL/GenBank/DDBJ whole genome shotgun (WGS) entry which is preliminary data.</text>
</comment>
<dbReference type="InterPro" id="IPR011765">
    <property type="entry name" value="Pept_M16_N"/>
</dbReference>
<dbReference type="SUPFAM" id="SSF63411">
    <property type="entry name" value="LuxS/MPP-like metallohydrolase"/>
    <property type="match status" value="2"/>
</dbReference>
<sequence length="428" mass="48776">MLDRTKAPEIKEIDAVSLQVAEVSHLSNGVKLHIIKSETQPVIRLDFVFKAGKVYETVKGASDLSAKMLFEGTTNYTAKQIAETVAFYGASFDNNHGYDRSEYTLYCLSKYVPDLLPVVLDVLQNPIFPAEEFAILKNRNQQNLKIQRSKNNYLATHSFTKLIYGDDHPYVFGYDESELDAITLEDVKLFYNNNYSLEGLEIFACGDISDAVEELLIKDLSELKAPSNALGNAKFETTKAKENAEAFEEIKDSLQSSIRTGLMFPHITHHDFHKLTVLNEILGGYFGSRLMRNIREEKGYTYGIYSTISPKEKDSMFYIGTDVNYEVTDKTVAEIRKEIKLLQDELVDEEELKTVQSYMIGKFLNNIATIFEQADKYKRIVLFSLQPEFYSNYITTIRTITPEEIQELAVKYLSLNNFKTAIAGRKAE</sequence>
<name>A0ABV1RWN4_9BACT</name>
<proteinExistence type="predicted"/>
<feature type="domain" description="Peptidase M16 C-terminal" evidence="3">
    <location>
        <begin position="182"/>
        <end position="357"/>
    </location>
</feature>
<dbReference type="InterPro" id="IPR007863">
    <property type="entry name" value="Peptidase_M16_C"/>
</dbReference>
<reference evidence="4 5" key="1">
    <citation type="submission" date="2024-06" db="EMBL/GenBank/DDBJ databases">
        <title>Pontibacter populi HYL7-15.</title>
        <authorList>
            <person name="Kim M.K."/>
        </authorList>
    </citation>
    <scope>NUCLEOTIDE SEQUENCE [LARGE SCALE GENOMIC DNA]</scope>
    <source>
        <strain evidence="4 5">HYL7-15</strain>
    </source>
</reference>